<reference evidence="5 6" key="1">
    <citation type="journal article" date="2014" name="Genome Announc.">
        <title>Draft Genome Sequences of Marine Flavobacterium Nonlabens Strains NR17, NR24, NR27, NR32, NR33, and Ara13.</title>
        <authorList>
            <person name="Nakanishi M."/>
            <person name="Meirelles P."/>
            <person name="Suzuki R."/>
            <person name="Takatani N."/>
            <person name="Mino S."/>
            <person name="Suda W."/>
            <person name="Oshima K."/>
            <person name="Hattori M."/>
            <person name="Ohkuma M."/>
            <person name="Hosokawa M."/>
            <person name="Miyashita K."/>
            <person name="Thompson F.L."/>
            <person name="Niwa A."/>
            <person name="Sawabe T."/>
            <person name="Sawabe T."/>
        </authorList>
    </citation>
    <scope>NUCLEOTIDE SEQUENCE [LARGE SCALE GENOMIC DNA]</scope>
    <source>
        <strain evidence="6">JCM19314</strain>
    </source>
</reference>
<evidence type="ECO:0000256" key="4">
    <source>
        <dbReference type="ARBA" id="ARBA00023049"/>
    </source>
</evidence>
<sequence>MKDMNVSFKEKKLNQAAIYDIDANVHRLVRNIELLAYINPLNIAQERKNFFKEKFNYQPDFKYRKVKFKPYKLHRLFFSQRLERIENNQIQSLYKDIIYTYSGLVQCIETIKEPGNKFYFNSLRFFGTPTEKMVDNAKFILHHQVPVSEKALFEKTLSTEDAIEYFKNFRDQYGFDFSIKTSTAMSAAAMVSNNEQSLYLKKNQKFSHHDLELLGHHEIGVHLVTTFNALEQPLKVFSNGFPNNVETQEGLAVMSEYLSGNLTMTRLRELAYRVIAVDSLTKGYSFADTFDLIHNQYKLHKEKAFNITLRVHRGGGFTKDALYLSGLKKIYDLYKGGNSLDHLMMGKCSLEYAPVVNELLNQGLAIPSKYKSLSLQLEPIIDPTIDFILKNLK</sequence>
<comment type="caution">
    <text evidence="5">The sequence shown here is derived from an EMBL/GenBank/DDBJ whole genome shotgun (WGS) entry which is preliminary data.</text>
</comment>
<comment type="cofactor">
    <cofactor evidence="1">
        <name>Zn(2+)</name>
        <dbReference type="ChEBI" id="CHEBI:29105"/>
    </cofactor>
</comment>
<dbReference type="AlphaFoldDB" id="A0A090QHX1"/>
<keyword evidence="4" id="KW-0482">Metalloprotease</keyword>
<name>A0A090QHX1_NONUL</name>
<evidence type="ECO:0000256" key="3">
    <source>
        <dbReference type="ARBA" id="ARBA00022801"/>
    </source>
</evidence>
<evidence type="ECO:0000313" key="5">
    <source>
        <dbReference type="EMBL" id="GAL01389.1"/>
    </source>
</evidence>
<dbReference type="GO" id="GO:0080164">
    <property type="term" value="P:regulation of nitric oxide metabolic process"/>
    <property type="evidence" value="ECO:0007669"/>
    <property type="project" value="TreeGrafter"/>
</dbReference>
<dbReference type="Proteomes" id="UP000029226">
    <property type="component" value="Unassembled WGS sequence"/>
</dbReference>
<dbReference type="PANTHER" id="PTHR31817">
    <property type="match status" value="1"/>
</dbReference>
<evidence type="ECO:0008006" key="7">
    <source>
        <dbReference type="Google" id="ProtNLM"/>
    </source>
</evidence>
<dbReference type="GO" id="GO:0008237">
    <property type="term" value="F:metallopeptidase activity"/>
    <property type="evidence" value="ECO:0007669"/>
    <property type="project" value="UniProtKB-KW"/>
</dbReference>
<dbReference type="EMBL" id="BBMM01000010">
    <property type="protein sequence ID" value="GAL01389.1"/>
    <property type="molecule type" value="Genomic_DNA"/>
</dbReference>
<proteinExistence type="predicted"/>
<accession>A0A090QHX1</accession>
<dbReference type="SMART" id="SM01154">
    <property type="entry name" value="DUF1704"/>
    <property type="match status" value="1"/>
</dbReference>
<evidence type="ECO:0000313" key="6">
    <source>
        <dbReference type="Proteomes" id="UP000029226"/>
    </source>
</evidence>
<organism evidence="5 6">
    <name type="scientific">Nonlabens ulvanivorans</name>
    <name type="common">Persicivirga ulvanivorans</name>
    <dbReference type="NCBI Taxonomy" id="906888"/>
    <lineage>
        <taxon>Bacteria</taxon>
        <taxon>Pseudomonadati</taxon>
        <taxon>Bacteroidota</taxon>
        <taxon>Flavobacteriia</taxon>
        <taxon>Flavobacteriales</taxon>
        <taxon>Flavobacteriaceae</taxon>
        <taxon>Nonlabens</taxon>
    </lineage>
</organism>
<dbReference type="PANTHER" id="PTHR31817:SF0">
    <property type="entry name" value="CHROMOSOME UNDETERMINED SCAFFOLD_67, WHOLE GENOME SHOTGUN SEQUENCE"/>
    <property type="match status" value="1"/>
</dbReference>
<keyword evidence="3" id="KW-0378">Hydrolase</keyword>
<evidence type="ECO:0000256" key="1">
    <source>
        <dbReference type="ARBA" id="ARBA00001947"/>
    </source>
</evidence>
<gene>
    <name evidence="5" type="ORF">JCM19314_833</name>
</gene>
<keyword evidence="2" id="KW-0645">Protease</keyword>
<dbReference type="GO" id="GO:0006508">
    <property type="term" value="P:proteolysis"/>
    <property type="evidence" value="ECO:0007669"/>
    <property type="project" value="UniProtKB-KW"/>
</dbReference>
<evidence type="ECO:0000256" key="2">
    <source>
        <dbReference type="ARBA" id="ARBA00022670"/>
    </source>
</evidence>
<dbReference type="InterPro" id="IPR012548">
    <property type="entry name" value="MATCAP"/>
</dbReference>
<protein>
    <recommendedName>
        <fullName evidence="7">DUF1704 domain-containing protein</fullName>
    </recommendedName>
</protein>
<dbReference type="Pfam" id="PF08014">
    <property type="entry name" value="MATCAP"/>
    <property type="match status" value="1"/>
</dbReference>